<dbReference type="SUPFAM" id="SSF56204">
    <property type="entry name" value="Hect, E3 ligase catalytic domain"/>
    <property type="match status" value="1"/>
</dbReference>
<keyword evidence="1" id="KW-0808">Transferase</keyword>
<evidence type="ECO:0000256" key="3">
    <source>
        <dbReference type="PROSITE-ProRule" id="PRU00104"/>
    </source>
</evidence>
<feature type="domain" description="HECT" evidence="4">
    <location>
        <begin position="1"/>
        <end position="40"/>
    </location>
</feature>
<evidence type="ECO:0000256" key="1">
    <source>
        <dbReference type="ARBA" id="ARBA00022679"/>
    </source>
</evidence>
<dbReference type="InterPro" id="IPR035983">
    <property type="entry name" value="Hect_E3_ubiquitin_ligase"/>
</dbReference>
<dbReference type="PANTHER" id="PTHR45670:SF16">
    <property type="entry name" value="E3 UBIQUITIN-PROTEIN LIGASE UPL3-LIKE"/>
    <property type="match status" value="1"/>
</dbReference>
<dbReference type="EMBL" id="MLFT02000006">
    <property type="protein sequence ID" value="PHT45391.1"/>
    <property type="molecule type" value="Genomic_DNA"/>
</dbReference>
<dbReference type="Proteomes" id="UP000224567">
    <property type="component" value="Unassembled WGS sequence"/>
</dbReference>
<protein>
    <recommendedName>
        <fullName evidence="4">HECT domain-containing protein</fullName>
    </recommendedName>
</protein>
<gene>
    <name evidence="5" type="ORF">CQW23_14549</name>
</gene>
<dbReference type="SUPFAM" id="SSF56784">
    <property type="entry name" value="HAD-like"/>
    <property type="match status" value="1"/>
</dbReference>
<dbReference type="AlphaFoldDB" id="A0A2G2WJI1"/>
<comment type="caution">
    <text evidence="3">Lacks conserved residue(s) required for the propagation of feature annotation.</text>
</comment>
<dbReference type="STRING" id="33114.A0A2G2WJI1"/>
<evidence type="ECO:0000313" key="5">
    <source>
        <dbReference type="EMBL" id="PHT45391.1"/>
    </source>
</evidence>
<dbReference type="InterPro" id="IPR045322">
    <property type="entry name" value="HECTD1/TRIP12-like"/>
</dbReference>
<accession>A0A2G2WJI1</accession>
<keyword evidence="2 3" id="KW-0833">Ubl conjugation pathway</keyword>
<comment type="caution">
    <text evidence="5">The sequence shown here is derived from an EMBL/GenBank/DDBJ whole genome shotgun (WGS) entry which is preliminary data.</text>
</comment>
<proteinExistence type="predicted"/>
<name>A0A2G2WJI1_CAPBA</name>
<reference evidence="5 6" key="1">
    <citation type="journal article" date="2017" name="Genome Biol.">
        <title>New reference genome sequences of hot pepper reveal the massive evolution of plant disease-resistance genes by retroduplication.</title>
        <authorList>
            <person name="Kim S."/>
            <person name="Park J."/>
            <person name="Yeom S.I."/>
            <person name="Kim Y.M."/>
            <person name="Seo E."/>
            <person name="Kim K.T."/>
            <person name="Kim M.S."/>
            <person name="Lee J.M."/>
            <person name="Cheong K."/>
            <person name="Shin H.S."/>
            <person name="Kim S.B."/>
            <person name="Han K."/>
            <person name="Lee J."/>
            <person name="Park M."/>
            <person name="Lee H.A."/>
            <person name="Lee H.Y."/>
            <person name="Lee Y."/>
            <person name="Oh S."/>
            <person name="Lee J.H."/>
            <person name="Choi E."/>
            <person name="Choi E."/>
            <person name="Lee S.E."/>
            <person name="Jeon J."/>
            <person name="Kim H."/>
            <person name="Choi G."/>
            <person name="Song H."/>
            <person name="Lee J."/>
            <person name="Lee S.C."/>
            <person name="Kwon J.K."/>
            <person name="Lee H.Y."/>
            <person name="Koo N."/>
            <person name="Hong Y."/>
            <person name="Kim R.W."/>
            <person name="Kang W.H."/>
            <person name="Huh J.H."/>
            <person name="Kang B.C."/>
            <person name="Yang T.J."/>
            <person name="Lee Y.H."/>
            <person name="Bennetzen J.L."/>
            <person name="Choi D."/>
        </authorList>
    </citation>
    <scope>NUCLEOTIDE SEQUENCE [LARGE SCALE GENOMIC DNA]</scope>
    <source>
        <strain evidence="6">cv. PBC81</strain>
    </source>
</reference>
<evidence type="ECO:0000259" key="4">
    <source>
        <dbReference type="PROSITE" id="PS50237"/>
    </source>
</evidence>
<dbReference type="InterPro" id="IPR036412">
    <property type="entry name" value="HAD-like_sf"/>
</dbReference>
<dbReference type="GO" id="GO:0061630">
    <property type="term" value="F:ubiquitin protein ligase activity"/>
    <property type="evidence" value="ECO:0007669"/>
    <property type="project" value="InterPro"/>
</dbReference>
<keyword evidence="6" id="KW-1185">Reference proteome</keyword>
<evidence type="ECO:0000313" key="6">
    <source>
        <dbReference type="Proteomes" id="UP000224567"/>
    </source>
</evidence>
<dbReference type="PROSITE" id="PS50237">
    <property type="entry name" value="HECT"/>
    <property type="match status" value="1"/>
</dbReference>
<evidence type="ECO:0000256" key="2">
    <source>
        <dbReference type="ARBA" id="ARBA00022786"/>
    </source>
</evidence>
<dbReference type="OrthoDB" id="1651932at2759"/>
<reference evidence="6" key="2">
    <citation type="journal article" date="2017" name="J. Anim. Genet.">
        <title>Multiple reference genome sequences of hot pepper reveal the massive evolution of plant disease resistance genes by retroduplication.</title>
        <authorList>
            <person name="Kim S."/>
            <person name="Park J."/>
            <person name="Yeom S.-I."/>
            <person name="Kim Y.-M."/>
            <person name="Seo E."/>
            <person name="Kim K.-T."/>
            <person name="Kim M.-S."/>
            <person name="Lee J.M."/>
            <person name="Cheong K."/>
            <person name="Shin H.-S."/>
            <person name="Kim S.-B."/>
            <person name="Han K."/>
            <person name="Lee J."/>
            <person name="Park M."/>
            <person name="Lee H.-A."/>
            <person name="Lee H.-Y."/>
            <person name="Lee Y."/>
            <person name="Oh S."/>
            <person name="Lee J.H."/>
            <person name="Choi E."/>
            <person name="Choi E."/>
            <person name="Lee S.E."/>
            <person name="Jeon J."/>
            <person name="Kim H."/>
            <person name="Choi G."/>
            <person name="Song H."/>
            <person name="Lee J."/>
            <person name="Lee S.-C."/>
            <person name="Kwon J.-K."/>
            <person name="Lee H.-Y."/>
            <person name="Koo N."/>
            <person name="Hong Y."/>
            <person name="Kim R.W."/>
            <person name="Kang W.-H."/>
            <person name="Huh J.H."/>
            <person name="Kang B.-C."/>
            <person name="Yang T.-J."/>
            <person name="Lee Y.-H."/>
            <person name="Bennetzen J.L."/>
            <person name="Choi D."/>
        </authorList>
    </citation>
    <scope>NUCLEOTIDE SEQUENCE [LARGE SCALE GENOMIC DNA]</scope>
    <source>
        <strain evidence="6">cv. PBC81</strain>
    </source>
</reference>
<dbReference type="GO" id="GO:0000209">
    <property type="term" value="P:protein polyubiquitination"/>
    <property type="evidence" value="ECO:0007669"/>
    <property type="project" value="TreeGrafter"/>
</dbReference>
<sequence>MGEFTPEQQQAFCQFVTGAPRLPASDLASLNPKLTIMRKYANLNSGIGFPGAFELISQGKSNGLKVIVVSSTDRIKVYENLAALGLRITVCIAVMTTLSKDTLKKVEPSLSRKEISDISLEDILNGGSGSHSM</sequence>
<dbReference type="Pfam" id="PF00632">
    <property type="entry name" value="HECT"/>
    <property type="match status" value="1"/>
</dbReference>
<dbReference type="Gene3D" id="3.30.2410.10">
    <property type="entry name" value="Hect, E3 ligase catalytic domain"/>
    <property type="match status" value="1"/>
</dbReference>
<dbReference type="PANTHER" id="PTHR45670">
    <property type="entry name" value="E3 UBIQUITIN-PROTEIN LIGASE TRIP12"/>
    <property type="match status" value="1"/>
</dbReference>
<organism evidence="5 6">
    <name type="scientific">Capsicum baccatum</name>
    <name type="common">Peruvian pepper</name>
    <dbReference type="NCBI Taxonomy" id="33114"/>
    <lineage>
        <taxon>Eukaryota</taxon>
        <taxon>Viridiplantae</taxon>
        <taxon>Streptophyta</taxon>
        <taxon>Embryophyta</taxon>
        <taxon>Tracheophyta</taxon>
        <taxon>Spermatophyta</taxon>
        <taxon>Magnoliopsida</taxon>
        <taxon>eudicotyledons</taxon>
        <taxon>Gunneridae</taxon>
        <taxon>Pentapetalae</taxon>
        <taxon>asterids</taxon>
        <taxon>lamiids</taxon>
        <taxon>Solanales</taxon>
        <taxon>Solanaceae</taxon>
        <taxon>Solanoideae</taxon>
        <taxon>Capsiceae</taxon>
        <taxon>Capsicum</taxon>
    </lineage>
</organism>
<dbReference type="InterPro" id="IPR000569">
    <property type="entry name" value="HECT_dom"/>
</dbReference>
<dbReference type="GO" id="GO:0043161">
    <property type="term" value="P:proteasome-mediated ubiquitin-dependent protein catabolic process"/>
    <property type="evidence" value="ECO:0007669"/>
    <property type="project" value="TreeGrafter"/>
</dbReference>